<dbReference type="InterPro" id="IPR011051">
    <property type="entry name" value="RmlC_Cupin_sf"/>
</dbReference>
<sequence>MSLSQALQAACDLHSRLPALRAFAPWPSDLEPAALAPAAIPAQQQVAEFALPGTPETQPLIGTLRTAAGQAHWTQTYTEAEVGAHFLQNYGYFELFGPAGHFRSTQLRGYIAYWGAGLRYDWHSHEAEELYVVLGGGAEFLTEESECWLQAGGTRLHGGWQPHAMNTGAEPVLTYVLWRGAGLAGLPLMGGKRTAAA</sequence>
<proteinExistence type="predicted"/>
<dbReference type="Proteomes" id="UP000051326">
    <property type="component" value="Unassembled WGS sequence"/>
</dbReference>
<name>A0A0P1HRI7_9RHOB</name>
<dbReference type="GO" id="GO:0047869">
    <property type="term" value="F:dimethylpropiothetin dethiomethylase activity"/>
    <property type="evidence" value="ECO:0007669"/>
    <property type="project" value="InterPro"/>
</dbReference>
<evidence type="ECO:0000313" key="2">
    <source>
        <dbReference type="Proteomes" id="UP000051326"/>
    </source>
</evidence>
<dbReference type="AlphaFoldDB" id="A0A0P1HRI7"/>
<dbReference type="EMBL" id="CYSR01000030">
    <property type="protein sequence ID" value="CUI00939.1"/>
    <property type="molecule type" value="Genomic_DNA"/>
</dbReference>
<protein>
    <recommendedName>
        <fullName evidence="3">Cupin domain protein</fullName>
    </recommendedName>
</protein>
<dbReference type="Pfam" id="PF16867">
    <property type="entry name" value="DMSP_lyase"/>
    <property type="match status" value="1"/>
</dbReference>
<dbReference type="InterPro" id="IPR031723">
    <property type="entry name" value="DMSP_lyase"/>
</dbReference>
<dbReference type="STRING" id="1396826.PHA8399_03079"/>
<dbReference type="InterPro" id="IPR014710">
    <property type="entry name" value="RmlC-like_jellyroll"/>
</dbReference>
<organism evidence="1 2">
    <name type="scientific">Leisingera aquaemixtae</name>
    <dbReference type="NCBI Taxonomy" id="1396826"/>
    <lineage>
        <taxon>Bacteria</taxon>
        <taxon>Pseudomonadati</taxon>
        <taxon>Pseudomonadota</taxon>
        <taxon>Alphaproteobacteria</taxon>
        <taxon>Rhodobacterales</taxon>
        <taxon>Roseobacteraceae</taxon>
        <taxon>Leisingera</taxon>
    </lineage>
</organism>
<evidence type="ECO:0008006" key="3">
    <source>
        <dbReference type="Google" id="ProtNLM"/>
    </source>
</evidence>
<dbReference type="Gene3D" id="2.60.120.10">
    <property type="entry name" value="Jelly Rolls"/>
    <property type="match status" value="1"/>
</dbReference>
<evidence type="ECO:0000313" key="1">
    <source>
        <dbReference type="EMBL" id="CUI00939.1"/>
    </source>
</evidence>
<dbReference type="SUPFAM" id="SSF51182">
    <property type="entry name" value="RmlC-like cupins"/>
    <property type="match status" value="1"/>
</dbReference>
<dbReference type="RefSeq" id="WP_058286976.1">
    <property type="nucleotide sequence ID" value="NZ_CYSR01000030.1"/>
</dbReference>
<accession>A0A0P1HRI7</accession>
<gene>
    <name evidence="1" type="ORF">PHA8399_03079</name>
</gene>
<reference evidence="1 2" key="1">
    <citation type="submission" date="2015-09" db="EMBL/GenBank/DDBJ databases">
        <authorList>
            <consortium name="Swine Surveillance"/>
        </authorList>
    </citation>
    <scope>NUCLEOTIDE SEQUENCE [LARGE SCALE GENOMIC DNA]</scope>
    <source>
        <strain evidence="1 2">CECT 8399</strain>
    </source>
</reference>